<proteinExistence type="predicted"/>
<keyword evidence="2" id="KW-1185">Reference proteome</keyword>
<sequence length="73" mass="7831">MKGKGLVVGAIAVLAAGLGGCAVYPAPYEAGVAVAAPPVYVAPAPVVVAPRPYYGPYYRPYPYRGYHRHRDWR</sequence>
<dbReference type="AlphaFoldDB" id="A0A562BC37"/>
<dbReference type="PROSITE" id="PS51257">
    <property type="entry name" value="PROKAR_LIPOPROTEIN"/>
    <property type="match status" value="1"/>
</dbReference>
<reference evidence="1 2" key="1">
    <citation type="submission" date="2019-07" db="EMBL/GenBank/DDBJ databases">
        <title>Genome sequencing of lignin-degrading bacterial isolates.</title>
        <authorList>
            <person name="Gladden J."/>
        </authorList>
    </citation>
    <scope>NUCLEOTIDE SEQUENCE [LARGE SCALE GENOMIC DNA]</scope>
    <source>
        <strain evidence="1 2">J11</strain>
    </source>
</reference>
<protein>
    <recommendedName>
        <fullName evidence="3">PXPV repeat-containing protein</fullName>
    </recommendedName>
</protein>
<organism evidence="1 2">
    <name type="scientific">Cupriavidus gilardii J11</name>
    <dbReference type="NCBI Taxonomy" id="936133"/>
    <lineage>
        <taxon>Bacteria</taxon>
        <taxon>Pseudomonadati</taxon>
        <taxon>Pseudomonadota</taxon>
        <taxon>Betaproteobacteria</taxon>
        <taxon>Burkholderiales</taxon>
        <taxon>Burkholderiaceae</taxon>
        <taxon>Cupriavidus</taxon>
    </lineage>
</organism>
<gene>
    <name evidence="1" type="ORF">L602_003400000170</name>
</gene>
<dbReference type="EMBL" id="VLJN01000028">
    <property type="protein sequence ID" value="TWG82733.1"/>
    <property type="molecule type" value="Genomic_DNA"/>
</dbReference>
<evidence type="ECO:0000313" key="1">
    <source>
        <dbReference type="EMBL" id="TWG82733.1"/>
    </source>
</evidence>
<comment type="caution">
    <text evidence="1">The sequence shown here is derived from an EMBL/GenBank/DDBJ whole genome shotgun (WGS) entry which is preliminary data.</text>
</comment>
<dbReference type="Proteomes" id="UP000318141">
    <property type="component" value="Unassembled WGS sequence"/>
</dbReference>
<accession>A0A562BC37</accession>
<evidence type="ECO:0000313" key="2">
    <source>
        <dbReference type="Proteomes" id="UP000318141"/>
    </source>
</evidence>
<evidence type="ECO:0008006" key="3">
    <source>
        <dbReference type="Google" id="ProtNLM"/>
    </source>
</evidence>
<name>A0A562BC37_9BURK</name>